<dbReference type="AlphaFoldDB" id="A0A0J5NXQ2"/>
<feature type="transmembrane region" description="Helical" evidence="5">
    <location>
        <begin position="353"/>
        <end position="371"/>
    </location>
</feature>
<feature type="transmembrane region" description="Helical" evidence="5">
    <location>
        <begin position="145"/>
        <end position="167"/>
    </location>
</feature>
<feature type="transmembrane region" description="Helical" evidence="5">
    <location>
        <begin position="61"/>
        <end position="84"/>
    </location>
</feature>
<keyword evidence="8" id="KW-1185">Reference proteome</keyword>
<dbReference type="STRING" id="61647.LG71_26515"/>
<feature type="transmembrane region" description="Helical" evidence="5">
    <location>
        <begin position="25"/>
        <end position="54"/>
    </location>
</feature>
<evidence type="ECO:0000313" key="7">
    <source>
        <dbReference type="EMBL" id="KMK13097.1"/>
    </source>
</evidence>
<accession>A0A0J5NXQ2</accession>
<feature type="transmembrane region" description="Helical" evidence="5">
    <location>
        <begin position="404"/>
        <end position="422"/>
    </location>
</feature>
<evidence type="ECO:0000256" key="3">
    <source>
        <dbReference type="ARBA" id="ARBA00022989"/>
    </source>
</evidence>
<keyword evidence="2 5" id="KW-0812">Transmembrane</keyword>
<organism evidence="7 8">
    <name type="scientific">Pluralibacter gergoviae</name>
    <name type="common">Enterobacter gergoviae</name>
    <dbReference type="NCBI Taxonomy" id="61647"/>
    <lineage>
        <taxon>Bacteria</taxon>
        <taxon>Pseudomonadati</taxon>
        <taxon>Pseudomonadota</taxon>
        <taxon>Gammaproteobacteria</taxon>
        <taxon>Enterobacterales</taxon>
        <taxon>Enterobacteriaceae</taxon>
        <taxon>Pluralibacter</taxon>
    </lineage>
</organism>
<dbReference type="Pfam" id="PF13515">
    <property type="entry name" value="FUSC_2"/>
    <property type="match status" value="1"/>
</dbReference>
<comment type="subcellular location">
    <subcellularLocation>
        <location evidence="1">Membrane</location>
        <topology evidence="1">Multi-pass membrane protein</topology>
    </subcellularLocation>
</comment>
<dbReference type="Proteomes" id="UP000036196">
    <property type="component" value="Unassembled WGS sequence"/>
</dbReference>
<gene>
    <name evidence="7" type="ORF">ABW06_13990</name>
</gene>
<evidence type="ECO:0000256" key="5">
    <source>
        <dbReference type="SAM" id="Phobius"/>
    </source>
</evidence>
<name>A0A0J5NXQ2_PLUGE</name>
<evidence type="ECO:0000256" key="4">
    <source>
        <dbReference type="ARBA" id="ARBA00023136"/>
    </source>
</evidence>
<evidence type="ECO:0000313" key="8">
    <source>
        <dbReference type="Proteomes" id="UP000036196"/>
    </source>
</evidence>
<evidence type="ECO:0000256" key="1">
    <source>
        <dbReference type="ARBA" id="ARBA00004141"/>
    </source>
</evidence>
<keyword evidence="3 5" id="KW-1133">Transmembrane helix</keyword>
<protein>
    <submittedName>
        <fullName evidence="7">Multidrug transporter</fullName>
    </submittedName>
</protein>
<evidence type="ECO:0000259" key="6">
    <source>
        <dbReference type="Pfam" id="PF13515"/>
    </source>
</evidence>
<dbReference type="InterPro" id="IPR049453">
    <property type="entry name" value="Memb_transporter_dom"/>
</dbReference>
<evidence type="ECO:0000256" key="2">
    <source>
        <dbReference type="ARBA" id="ARBA00022692"/>
    </source>
</evidence>
<feature type="transmembrane region" description="Helical" evidence="5">
    <location>
        <begin position="378"/>
        <end position="398"/>
    </location>
</feature>
<feature type="transmembrane region" description="Helical" evidence="5">
    <location>
        <begin position="328"/>
        <end position="347"/>
    </location>
</feature>
<feature type="transmembrane region" description="Helical" evidence="5">
    <location>
        <begin position="429"/>
        <end position="449"/>
    </location>
</feature>
<feature type="domain" description="Integral membrane bound transporter" evidence="6">
    <location>
        <begin position="343"/>
        <end position="472"/>
    </location>
</feature>
<dbReference type="RefSeq" id="WP_048279323.1">
    <property type="nucleotide sequence ID" value="NZ_LDZF01000013.1"/>
</dbReference>
<feature type="transmembrane region" description="Helical" evidence="5">
    <location>
        <begin position="461"/>
        <end position="480"/>
    </location>
</feature>
<feature type="transmembrane region" description="Helical" evidence="5">
    <location>
        <begin position="115"/>
        <end position="133"/>
    </location>
</feature>
<dbReference type="PATRIC" id="fig|61647.15.peg.969"/>
<comment type="caution">
    <text evidence="7">The sequence shown here is derived from an EMBL/GenBank/DDBJ whole genome shotgun (WGS) entry which is preliminary data.</text>
</comment>
<dbReference type="GO" id="GO:0016020">
    <property type="term" value="C:membrane"/>
    <property type="evidence" value="ECO:0007669"/>
    <property type="project" value="UniProtKB-SubCell"/>
</dbReference>
<sequence length="625" mass="68189">MRRLGRFLAAELAPAQGRGGYTLRLTLSCALVITCFMTLQIPFLAVALIVVFYVSQPNVVMMALVGVVFFLTISVTIGLVLLIFKYAYDYPLLRLIAATLLFSGALYLMRVLGKLGLAFFVVALALIYAQTFPSMTDQSEILVRLLLWLWAAINLAVLLTVLVNACFPDAYPARQFRSRLRALFRQAAGQLRGEPPMTAAALAARLPELQTLLKLGTLSSPQMRRDAGRWEALMVAAVRCAWLTLPRTAQPPSAQALALAATLTDLAEHLDPVSIRQVSAEAAGENSALDREIAAVLAALAAGETLALPPECRAREPLLLPDAWTNPAYAHFTLKTLLATLVCYLFYTATDWQGIHTIMLSCVIVAQPGLGATMQKTLLRVAGALLATALALACIVFIQPHTESIVGLLAMALPVMALSAWLAAGSERIAYAGIQIAFTFSLAFLNWFGPLVNLTELRDRVIGILLGVLVSSLFHLYLWPDSEALRLRGRMAGLYRQIADYLTGAPRQSEIPLLLAINQTEGLMHRVRAEPLFAWAHPHPEARRWPLRRTWRLAQAIVRDGERLRALNSETALARAGGVLKAYAAHIDDPQQALPTLPQSGGALERDIAALPDWRAADANRTDNS</sequence>
<reference evidence="7 8" key="1">
    <citation type="submission" date="2015-05" db="EMBL/GenBank/DDBJ databases">
        <title>Genome sequences of Pluralibacter gergoviae.</title>
        <authorList>
            <person name="Greninger A.L."/>
            <person name="Miller S."/>
        </authorList>
    </citation>
    <scope>NUCLEOTIDE SEQUENCE [LARGE SCALE GENOMIC DNA]</scope>
    <source>
        <strain evidence="7 8">JS81F13</strain>
    </source>
</reference>
<proteinExistence type="predicted"/>
<dbReference type="EMBL" id="LDZF01000013">
    <property type="protein sequence ID" value="KMK13097.1"/>
    <property type="molecule type" value="Genomic_DNA"/>
</dbReference>
<keyword evidence="4 5" id="KW-0472">Membrane</keyword>